<feature type="region of interest" description="Disordered" evidence="1">
    <location>
        <begin position="54"/>
        <end position="76"/>
    </location>
</feature>
<keyword evidence="3" id="KW-1185">Reference proteome</keyword>
<reference evidence="3" key="1">
    <citation type="submission" date="2016-10" db="EMBL/GenBank/DDBJ databases">
        <authorList>
            <person name="Varghese N."/>
            <person name="Submissions S."/>
        </authorList>
    </citation>
    <scope>NUCLEOTIDE SEQUENCE [LARGE SCALE GENOMIC DNA]</scope>
    <source>
        <strain evidence="3">DSM 13078</strain>
    </source>
</reference>
<evidence type="ECO:0000313" key="3">
    <source>
        <dbReference type="Proteomes" id="UP000199161"/>
    </source>
</evidence>
<organism evidence="2 3">
    <name type="scientific">Natronobacterium haloterrestre</name>
    <name type="common">Halobiforma haloterrestris</name>
    <dbReference type="NCBI Taxonomy" id="148448"/>
    <lineage>
        <taxon>Archaea</taxon>
        <taxon>Methanobacteriati</taxon>
        <taxon>Methanobacteriota</taxon>
        <taxon>Stenosarchaea group</taxon>
        <taxon>Halobacteria</taxon>
        <taxon>Halobacteriales</taxon>
        <taxon>Natrialbaceae</taxon>
        <taxon>Natronobacterium</taxon>
    </lineage>
</organism>
<evidence type="ECO:0000313" key="2">
    <source>
        <dbReference type="EMBL" id="SFB67381.1"/>
    </source>
</evidence>
<dbReference type="AlphaFoldDB" id="A0A1I1CXJ3"/>
<dbReference type="OrthoDB" id="206590at2157"/>
<dbReference type="RefSeq" id="WP_143095786.1">
    <property type="nucleotide sequence ID" value="NZ_FOKW01000001.1"/>
</dbReference>
<gene>
    <name evidence="2" type="ORF">SAMN05444422_10131</name>
</gene>
<dbReference type="InterPro" id="IPR009003">
    <property type="entry name" value="Peptidase_S1_PA"/>
</dbReference>
<evidence type="ECO:0000256" key="1">
    <source>
        <dbReference type="SAM" id="MobiDB-lite"/>
    </source>
</evidence>
<accession>A0A1I1CXJ3</accession>
<feature type="compositionally biased region" description="Basic and acidic residues" evidence="1">
    <location>
        <begin position="54"/>
        <end position="69"/>
    </location>
</feature>
<protein>
    <recommendedName>
        <fullName evidence="4">Peptidase S1 domain-containing protein</fullName>
    </recommendedName>
</protein>
<evidence type="ECO:0008006" key="4">
    <source>
        <dbReference type="Google" id="ProtNLM"/>
    </source>
</evidence>
<dbReference type="EMBL" id="FOKW01000001">
    <property type="protein sequence ID" value="SFB67381.1"/>
    <property type="molecule type" value="Genomic_DNA"/>
</dbReference>
<sequence length="443" mass="49019">MVSSDKLQRMGRRRFTKVLAGLGLSGGVVSTISQNTLAKLTNDPTKEVPRVTGYVREDHNELDPNKPDPTDSPPERTTIYHTISRDKWVRIESANDALDKVAERLEKIGAHNVASPTVSYRTNGHHRERVIKVTYDEWIAERRSEELPDEENTVLSASEVFNELPTAVDGTVSSSELNFERGIENIPVIYESERRKPNACDRSGHRCAKRSSRDHYNDIYQTNPVPAGTSIAKKGDPLHASNAFRIYDPGSSTDDWGFLTSAHIMATDDHDDSSDMVGDPVYQPSYSNYVGDVTDAAYFSIDDDYGFYIDVASFSVARSVGTDYRLADGDGGYDEPVVGTVALDQLEDMAEDEKEICRQGTRSGRCSSTIYDFNTRVDEERAYFQTDDHITDNGDSGGPYFINHPDNDGQVLAAGIHYGPEDSIDSIAYAAAAAEKVLNVMIS</sequence>
<dbReference type="GeneID" id="43014699"/>
<name>A0A1I1CXJ3_NATHA</name>
<dbReference type="SUPFAM" id="SSF50494">
    <property type="entry name" value="Trypsin-like serine proteases"/>
    <property type="match status" value="1"/>
</dbReference>
<proteinExistence type="predicted"/>
<dbReference type="Proteomes" id="UP000199161">
    <property type="component" value="Unassembled WGS sequence"/>
</dbReference>